<dbReference type="RefSeq" id="WP_209459116.1">
    <property type="nucleotide sequence ID" value="NZ_JAGGKC010000009.1"/>
</dbReference>
<keyword evidence="11 13" id="KW-0486">Methionine biosynthesis</keyword>
<comment type="caution">
    <text evidence="16">The sequence shown here is derived from an EMBL/GenBank/DDBJ whole genome shotgun (WGS) entry which is preliminary data.</text>
</comment>
<evidence type="ECO:0000259" key="15">
    <source>
        <dbReference type="PROSITE" id="PS51671"/>
    </source>
</evidence>
<dbReference type="SUPFAM" id="SSF51735">
    <property type="entry name" value="NAD(P)-binding Rossmann-fold domains"/>
    <property type="match status" value="1"/>
</dbReference>
<dbReference type="Gene3D" id="3.40.50.720">
    <property type="entry name" value="NAD(P)-binding Rossmann-like Domain"/>
    <property type="match status" value="1"/>
</dbReference>
<evidence type="ECO:0000256" key="14">
    <source>
        <dbReference type="RuleBase" id="RU004171"/>
    </source>
</evidence>
<comment type="pathway">
    <text evidence="3 13">Amino-acid biosynthesis; L-methionine biosynthesis via de novo pathway; L-homoserine from L-aspartate: step 3/3.</text>
</comment>
<dbReference type="Pfam" id="PF03447">
    <property type="entry name" value="NAD_binding_3"/>
    <property type="match status" value="1"/>
</dbReference>
<evidence type="ECO:0000256" key="13">
    <source>
        <dbReference type="RuleBase" id="RU000579"/>
    </source>
</evidence>
<evidence type="ECO:0000256" key="7">
    <source>
        <dbReference type="ARBA" id="ARBA00022605"/>
    </source>
</evidence>
<keyword evidence="9 13" id="KW-0521">NADP</keyword>
<dbReference type="Gene3D" id="3.30.360.10">
    <property type="entry name" value="Dihydrodipicolinate Reductase, domain 2"/>
    <property type="match status" value="1"/>
</dbReference>
<dbReference type="InterPro" id="IPR016204">
    <property type="entry name" value="HDH"/>
</dbReference>
<dbReference type="Proteomes" id="UP001519271">
    <property type="component" value="Unassembled WGS sequence"/>
</dbReference>
<accession>A0ABS4G2Y2</accession>
<dbReference type="SUPFAM" id="SSF55021">
    <property type="entry name" value="ACT-like"/>
    <property type="match status" value="1"/>
</dbReference>
<dbReference type="NCBIfam" id="NF004976">
    <property type="entry name" value="PRK06349.1"/>
    <property type="match status" value="1"/>
</dbReference>
<keyword evidence="8 13" id="KW-0791">Threonine biosynthesis</keyword>
<evidence type="ECO:0000256" key="3">
    <source>
        <dbReference type="ARBA" id="ARBA00005062"/>
    </source>
</evidence>
<evidence type="ECO:0000256" key="10">
    <source>
        <dbReference type="ARBA" id="ARBA00023002"/>
    </source>
</evidence>
<gene>
    <name evidence="16" type="ORF">J2Z34_001375</name>
</gene>
<dbReference type="PANTHER" id="PTHR43331:SF1">
    <property type="entry name" value="HOMOSERINE DEHYDROGENASE"/>
    <property type="match status" value="1"/>
</dbReference>
<evidence type="ECO:0000256" key="9">
    <source>
        <dbReference type="ARBA" id="ARBA00022857"/>
    </source>
</evidence>
<keyword evidence="10 13" id="KW-0560">Oxidoreductase</keyword>
<evidence type="ECO:0000313" key="17">
    <source>
        <dbReference type="Proteomes" id="UP001519271"/>
    </source>
</evidence>
<keyword evidence="7 13" id="KW-0028">Amino-acid biosynthesis</keyword>
<keyword evidence="17" id="KW-1185">Reference proteome</keyword>
<dbReference type="SUPFAM" id="SSF55347">
    <property type="entry name" value="Glyceraldehyde-3-phosphate dehydrogenase-like, C-terminal domain"/>
    <property type="match status" value="1"/>
</dbReference>
<comment type="similarity">
    <text evidence="4 14">Belongs to the homoserine dehydrogenase family.</text>
</comment>
<evidence type="ECO:0000256" key="2">
    <source>
        <dbReference type="ARBA" id="ARBA00005056"/>
    </source>
</evidence>
<dbReference type="InterPro" id="IPR002912">
    <property type="entry name" value="ACT_dom"/>
</dbReference>
<dbReference type="Pfam" id="PF00742">
    <property type="entry name" value="Homoserine_dh"/>
    <property type="match status" value="1"/>
</dbReference>
<proteinExistence type="inferred from homology"/>
<dbReference type="PANTHER" id="PTHR43331">
    <property type="entry name" value="HOMOSERINE DEHYDROGENASE"/>
    <property type="match status" value="1"/>
</dbReference>
<evidence type="ECO:0000256" key="6">
    <source>
        <dbReference type="ARBA" id="ARBA00013376"/>
    </source>
</evidence>
<dbReference type="CDD" id="cd04881">
    <property type="entry name" value="ACT_HSDH-Hom"/>
    <property type="match status" value="1"/>
</dbReference>
<feature type="domain" description="ACT" evidence="15">
    <location>
        <begin position="350"/>
        <end position="425"/>
    </location>
</feature>
<evidence type="ECO:0000256" key="11">
    <source>
        <dbReference type="ARBA" id="ARBA00023167"/>
    </source>
</evidence>
<dbReference type="GO" id="GO:0004412">
    <property type="term" value="F:homoserine dehydrogenase activity"/>
    <property type="evidence" value="ECO:0007669"/>
    <property type="project" value="UniProtKB-EC"/>
</dbReference>
<comment type="pathway">
    <text evidence="2 13">Amino-acid biosynthesis; L-threonine biosynthesis; L-threonine from L-aspartate: step 3/5.</text>
</comment>
<comment type="cofactor">
    <cofactor evidence="1">
        <name>a metal cation</name>
        <dbReference type="ChEBI" id="CHEBI:25213"/>
    </cofactor>
</comment>
<evidence type="ECO:0000256" key="5">
    <source>
        <dbReference type="ARBA" id="ARBA00013213"/>
    </source>
</evidence>
<name>A0ABS4G2Y2_9CLOT</name>
<comment type="catalytic activity">
    <reaction evidence="12">
        <text>L-homoserine + NADP(+) = L-aspartate 4-semialdehyde + NADPH + H(+)</text>
        <dbReference type="Rhea" id="RHEA:15761"/>
        <dbReference type="ChEBI" id="CHEBI:15378"/>
        <dbReference type="ChEBI" id="CHEBI:57476"/>
        <dbReference type="ChEBI" id="CHEBI:57783"/>
        <dbReference type="ChEBI" id="CHEBI:58349"/>
        <dbReference type="ChEBI" id="CHEBI:537519"/>
        <dbReference type="EC" id="1.1.1.3"/>
    </reaction>
    <physiologicalReaction direction="right-to-left" evidence="12">
        <dbReference type="Rhea" id="RHEA:15763"/>
    </physiologicalReaction>
</comment>
<dbReference type="PROSITE" id="PS01042">
    <property type="entry name" value="HOMOSER_DHGENASE"/>
    <property type="match status" value="1"/>
</dbReference>
<dbReference type="EC" id="1.1.1.3" evidence="5 13"/>
<dbReference type="Gene3D" id="3.30.70.260">
    <property type="match status" value="1"/>
</dbReference>
<evidence type="ECO:0000256" key="12">
    <source>
        <dbReference type="ARBA" id="ARBA00048841"/>
    </source>
</evidence>
<reference evidence="16 17" key="1">
    <citation type="submission" date="2021-03" db="EMBL/GenBank/DDBJ databases">
        <title>Genomic Encyclopedia of Type Strains, Phase IV (KMG-IV): sequencing the most valuable type-strain genomes for metagenomic binning, comparative biology and taxonomic classification.</title>
        <authorList>
            <person name="Goeker M."/>
        </authorList>
    </citation>
    <scope>NUCLEOTIDE SEQUENCE [LARGE SCALE GENOMIC DNA]</scope>
    <source>
        <strain evidence="16 17">DSM 6139</strain>
    </source>
</reference>
<organism evidence="16 17">
    <name type="scientific">Youngiibacter multivorans</name>
    <dbReference type="NCBI Taxonomy" id="937251"/>
    <lineage>
        <taxon>Bacteria</taxon>
        <taxon>Bacillati</taxon>
        <taxon>Bacillota</taxon>
        <taxon>Clostridia</taxon>
        <taxon>Eubacteriales</taxon>
        <taxon>Clostridiaceae</taxon>
        <taxon>Youngiibacter</taxon>
    </lineage>
</organism>
<evidence type="ECO:0000313" key="16">
    <source>
        <dbReference type="EMBL" id="MBP1918895.1"/>
    </source>
</evidence>
<dbReference type="PROSITE" id="PS51671">
    <property type="entry name" value="ACT"/>
    <property type="match status" value="1"/>
</dbReference>
<evidence type="ECO:0000256" key="4">
    <source>
        <dbReference type="ARBA" id="ARBA00006753"/>
    </source>
</evidence>
<sequence>MDHVRVGLVGLGTVGTGVYKMLQENKDIITKKVGKEIRIEKILVRNKDKERDPEIPSELITFDPRDILENDDIDIVIEVMGSVDLAMDYIKRALSAKKQVITANKDLIALHEEELSELAHQNGRDLYFEASVAGGIPIIGTLKEDLAGNKIRKIMGIINGTTNYILTRMTKEGKSYEDVLKDAVALGYAESDPTADVEGLDAARKIAILGTIAFDTKITFNDVYVEGITKITKDDIKYADELGYVVKLLGIGMNVDDKAEARVHPVFIPKDHPLAAVNDVFNAIFVEGNAVGETMFYGRGAGELPTASAVIGDLMKATRDFINDTMGSSYRKIVKRKEIKDISEVDTAFYTRMKVKDIPGVFAKIATVFGDHGVSIALVRQQYRDDSGVAEIVLVTHKVKEKNVRDSLAAIEKLDVVEKVTSVIRVEEGKR</sequence>
<protein>
    <recommendedName>
        <fullName evidence="6 13">Homoserine dehydrogenase</fullName>
        <ecNumber evidence="5 13">1.1.1.3</ecNumber>
    </recommendedName>
</protein>
<dbReference type="PIRSF" id="PIRSF000098">
    <property type="entry name" value="Homoser_dehydrog"/>
    <property type="match status" value="1"/>
</dbReference>
<dbReference type="InterPro" id="IPR019811">
    <property type="entry name" value="HDH_CS"/>
</dbReference>
<dbReference type="InterPro" id="IPR005106">
    <property type="entry name" value="Asp/hSer_DH_NAD-bd"/>
</dbReference>
<dbReference type="Pfam" id="PF01842">
    <property type="entry name" value="ACT"/>
    <property type="match status" value="1"/>
</dbReference>
<evidence type="ECO:0000256" key="1">
    <source>
        <dbReference type="ARBA" id="ARBA00001920"/>
    </source>
</evidence>
<dbReference type="InterPro" id="IPR036291">
    <property type="entry name" value="NAD(P)-bd_dom_sf"/>
</dbReference>
<evidence type="ECO:0000256" key="8">
    <source>
        <dbReference type="ARBA" id="ARBA00022697"/>
    </source>
</evidence>
<dbReference type="InterPro" id="IPR001342">
    <property type="entry name" value="HDH_cat"/>
</dbReference>
<dbReference type="InterPro" id="IPR045865">
    <property type="entry name" value="ACT-like_dom_sf"/>
</dbReference>
<dbReference type="EMBL" id="JAGGKC010000009">
    <property type="protein sequence ID" value="MBP1918895.1"/>
    <property type="molecule type" value="Genomic_DNA"/>
</dbReference>